<dbReference type="EMBL" id="QJUM01000009">
    <property type="protein sequence ID" value="TBV07024.1"/>
    <property type="molecule type" value="Genomic_DNA"/>
</dbReference>
<dbReference type="OrthoDB" id="7375569at2"/>
<sequence>MLGAALISSLVLGGCASVPMGSAEQDAELKQFSAPAADKAGLYIYRNSFAGKALKKTVSLNGKVVGETANKVYFYQEVAPGQHVISTESEFGDNSVTFQAVGGKNYFARQYIKMGVLVGGAGIEMVDEATGMKEVRQSSLAQAQ</sequence>
<dbReference type="AlphaFoldDB" id="A0A4Q9R3V4"/>
<reference evidence="4 5" key="1">
    <citation type="submission" date="2018-06" db="EMBL/GenBank/DDBJ databases">
        <title>Three novel Pseudomonas species isolated from symptomatic oak.</title>
        <authorList>
            <person name="Bueno-Gonzalez V."/>
            <person name="Brady C."/>
        </authorList>
    </citation>
    <scope>NUCLEOTIDE SEQUENCE [LARGE SCALE GENOMIC DNA]</scope>
    <source>
        <strain evidence="3 4">P26B</strain>
        <strain evidence="2 5">P6B</strain>
    </source>
</reference>
<keyword evidence="4" id="KW-1185">Reference proteome</keyword>
<proteinExistence type="predicted"/>
<dbReference type="Proteomes" id="UP000291334">
    <property type="component" value="Unassembled WGS sequence"/>
</dbReference>
<feature type="domain" description="DUF2846" evidence="1">
    <location>
        <begin position="37"/>
        <end position="121"/>
    </location>
</feature>
<accession>A0A4Q9R3V4</accession>
<name>A0A4Q9R3V4_9GAMM</name>
<dbReference type="Pfam" id="PF11008">
    <property type="entry name" value="DUF2846"/>
    <property type="match status" value="1"/>
</dbReference>
<dbReference type="InterPro" id="IPR016596">
    <property type="entry name" value="UCP012335"/>
</dbReference>
<protein>
    <recommendedName>
        <fullName evidence="1">DUF2846 domain-containing protein</fullName>
    </recommendedName>
</protein>
<comment type="caution">
    <text evidence="2">The sequence shown here is derived from an EMBL/GenBank/DDBJ whole genome shotgun (WGS) entry which is preliminary data.</text>
</comment>
<dbReference type="Proteomes" id="UP000293172">
    <property type="component" value="Unassembled WGS sequence"/>
</dbReference>
<dbReference type="InterPro" id="IPR022548">
    <property type="entry name" value="DUF2846"/>
</dbReference>
<evidence type="ECO:0000313" key="5">
    <source>
        <dbReference type="Proteomes" id="UP000293172"/>
    </source>
</evidence>
<evidence type="ECO:0000313" key="2">
    <source>
        <dbReference type="EMBL" id="TBU93467.1"/>
    </source>
</evidence>
<organism evidence="2 5">
    <name type="scientific">Phytopseudomonas dryadis</name>
    <dbReference type="NCBI Taxonomy" id="2487520"/>
    <lineage>
        <taxon>Bacteria</taxon>
        <taxon>Pseudomonadati</taxon>
        <taxon>Pseudomonadota</taxon>
        <taxon>Gammaproteobacteria</taxon>
        <taxon>Pseudomonadales</taxon>
        <taxon>Pseudomonadaceae</taxon>
        <taxon>Phytopseudomonas</taxon>
    </lineage>
</organism>
<dbReference type="PIRSF" id="PIRSF012335">
    <property type="entry name" value="UCP012335"/>
    <property type="match status" value="1"/>
</dbReference>
<gene>
    <name evidence="3" type="ORF">DNK34_09360</name>
    <name evidence="2" type="ORF">DNK44_10825</name>
</gene>
<evidence type="ECO:0000259" key="1">
    <source>
        <dbReference type="Pfam" id="PF11008"/>
    </source>
</evidence>
<evidence type="ECO:0000313" key="4">
    <source>
        <dbReference type="Proteomes" id="UP000291334"/>
    </source>
</evidence>
<evidence type="ECO:0000313" key="3">
    <source>
        <dbReference type="EMBL" id="TBV07024.1"/>
    </source>
</evidence>
<dbReference type="EMBL" id="QJUL01000012">
    <property type="protein sequence ID" value="TBU93467.1"/>
    <property type="molecule type" value="Genomic_DNA"/>
</dbReference>